<dbReference type="InterPro" id="IPR036397">
    <property type="entry name" value="RNaseH_sf"/>
</dbReference>
<dbReference type="InterPro" id="IPR026960">
    <property type="entry name" value="RVT-Znf"/>
</dbReference>
<dbReference type="GO" id="GO:0004523">
    <property type="term" value="F:RNA-DNA hybrid ribonuclease activity"/>
    <property type="evidence" value="ECO:0007669"/>
    <property type="project" value="InterPro"/>
</dbReference>
<dbReference type="GO" id="GO:0003676">
    <property type="term" value="F:nucleic acid binding"/>
    <property type="evidence" value="ECO:0007669"/>
    <property type="project" value="InterPro"/>
</dbReference>
<proteinExistence type="predicted"/>
<comment type="caution">
    <text evidence="3">The sequence shown here is derived from an EMBL/GenBank/DDBJ whole genome shotgun (WGS) entry which is preliminary data.</text>
</comment>
<name>A0AAE0CJD8_9ROSI</name>
<accession>A0AAE0CJD8</accession>
<evidence type="ECO:0008006" key="5">
    <source>
        <dbReference type="Google" id="ProtNLM"/>
    </source>
</evidence>
<evidence type="ECO:0000313" key="3">
    <source>
        <dbReference type="EMBL" id="KAK2653334.1"/>
    </source>
</evidence>
<dbReference type="EMBL" id="JANJYI010000004">
    <property type="protein sequence ID" value="KAK2653334.1"/>
    <property type="molecule type" value="Genomic_DNA"/>
</dbReference>
<keyword evidence="4" id="KW-1185">Reference proteome</keyword>
<feature type="domain" description="Reverse transcriptase zinc-binding" evidence="2">
    <location>
        <begin position="226"/>
        <end position="314"/>
    </location>
</feature>
<evidence type="ECO:0000259" key="1">
    <source>
        <dbReference type="Pfam" id="PF13456"/>
    </source>
</evidence>
<dbReference type="CDD" id="cd06222">
    <property type="entry name" value="RNase_H_like"/>
    <property type="match status" value="1"/>
</dbReference>
<dbReference type="Pfam" id="PF13456">
    <property type="entry name" value="RVT_3"/>
    <property type="match status" value="1"/>
</dbReference>
<dbReference type="Pfam" id="PF13966">
    <property type="entry name" value="zf-RVT"/>
    <property type="match status" value="1"/>
</dbReference>
<dbReference type="AlphaFoldDB" id="A0AAE0CJD8"/>
<dbReference type="PANTHER" id="PTHR33116:SF86">
    <property type="entry name" value="REVERSE TRANSCRIPTASE DOMAIN-CONTAINING PROTEIN"/>
    <property type="match status" value="1"/>
</dbReference>
<organism evidence="3 4">
    <name type="scientific">Dipteronia dyeriana</name>
    <dbReference type="NCBI Taxonomy" id="168575"/>
    <lineage>
        <taxon>Eukaryota</taxon>
        <taxon>Viridiplantae</taxon>
        <taxon>Streptophyta</taxon>
        <taxon>Embryophyta</taxon>
        <taxon>Tracheophyta</taxon>
        <taxon>Spermatophyta</taxon>
        <taxon>Magnoliopsida</taxon>
        <taxon>eudicotyledons</taxon>
        <taxon>Gunneridae</taxon>
        <taxon>Pentapetalae</taxon>
        <taxon>rosids</taxon>
        <taxon>malvids</taxon>
        <taxon>Sapindales</taxon>
        <taxon>Sapindaceae</taxon>
        <taxon>Hippocastanoideae</taxon>
        <taxon>Acereae</taxon>
        <taxon>Dipteronia</taxon>
    </lineage>
</organism>
<gene>
    <name evidence="3" type="ORF">Ddye_013190</name>
</gene>
<dbReference type="InterPro" id="IPR044730">
    <property type="entry name" value="RNase_H-like_dom_plant"/>
</dbReference>
<dbReference type="Proteomes" id="UP001280121">
    <property type="component" value="Unassembled WGS sequence"/>
</dbReference>
<evidence type="ECO:0000313" key="4">
    <source>
        <dbReference type="Proteomes" id="UP001280121"/>
    </source>
</evidence>
<protein>
    <recommendedName>
        <fullName evidence="5">RNase H type-1 domain-containing protein</fullName>
    </recommendedName>
</protein>
<dbReference type="InterPro" id="IPR012337">
    <property type="entry name" value="RNaseH-like_sf"/>
</dbReference>
<feature type="domain" description="RNase H type-1" evidence="1">
    <location>
        <begin position="352"/>
        <end position="425"/>
    </location>
</feature>
<dbReference type="Gene3D" id="3.30.420.10">
    <property type="entry name" value="Ribonuclease H-like superfamily/Ribonuclease H"/>
    <property type="match status" value="1"/>
</dbReference>
<evidence type="ECO:0000259" key="2">
    <source>
        <dbReference type="Pfam" id="PF13966"/>
    </source>
</evidence>
<reference evidence="3" key="1">
    <citation type="journal article" date="2023" name="Plant J.">
        <title>Genome sequences and population genomics provide insights into the demographic history, inbreeding, and mutation load of two 'living fossil' tree species of Dipteronia.</title>
        <authorList>
            <person name="Feng Y."/>
            <person name="Comes H.P."/>
            <person name="Chen J."/>
            <person name="Zhu S."/>
            <person name="Lu R."/>
            <person name="Zhang X."/>
            <person name="Li P."/>
            <person name="Qiu J."/>
            <person name="Olsen K.M."/>
            <person name="Qiu Y."/>
        </authorList>
    </citation>
    <scope>NUCLEOTIDE SEQUENCE</scope>
    <source>
        <strain evidence="3">KIB01</strain>
    </source>
</reference>
<dbReference type="SUPFAM" id="SSF53098">
    <property type="entry name" value="Ribonuclease H-like"/>
    <property type="match status" value="1"/>
</dbReference>
<dbReference type="InterPro" id="IPR002156">
    <property type="entry name" value="RNaseH_domain"/>
</dbReference>
<sequence length="427" mass="48964">MGGKEVLLKAIIQAIPTYIMGLFRLPKNLIHDLHGMCNRFWWGSSEEQSKLHWSAWRNMCVSKEEGGLGFRDLEIFNRALLAKQYWRIIRKPDSLMVRVLKNCYFPESNFLEANPKLKGSLIWQGLMWGHNITSTGSRWRIGIGNSVRVYRDRWIPRPSTCKIISPISLDENVMVDFLKTDFGGWNIDLLQDTFIADDVDQIFSIPPSNPSIGDYLLWHFEKSGEYSVRSGYQVARDMTMVDSPGVSGSKDLASLWKILWKLKIPLKIKLFMWRACHHRIPTLVSLAKRGVLTKFFCPRCRQSPEPVLYALWGCCGLRQWRSVHYVSNNIHKMRGADFERWRSPDEGIYKVNMDAATYYNNRKIGFGIIIRDSHGLVKATAVKSVTAMLTPFSAEAMAVKHGILLALDSELVSIQIETDSLQLVTYP</sequence>
<dbReference type="PANTHER" id="PTHR33116">
    <property type="entry name" value="REVERSE TRANSCRIPTASE ZINC-BINDING DOMAIN-CONTAINING PROTEIN-RELATED-RELATED"/>
    <property type="match status" value="1"/>
</dbReference>